<feature type="transmembrane region" description="Helical" evidence="7">
    <location>
        <begin position="342"/>
        <end position="365"/>
    </location>
</feature>
<evidence type="ECO:0000313" key="9">
    <source>
        <dbReference type="EMBL" id="MEO3692395.1"/>
    </source>
</evidence>
<feature type="transmembrane region" description="Helical" evidence="7">
    <location>
        <begin position="20"/>
        <end position="39"/>
    </location>
</feature>
<feature type="transmembrane region" description="Helical" evidence="7">
    <location>
        <begin position="419"/>
        <end position="442"/>
    </location>
</feature>
<dbReference type="PROSITE" id="PS00218">
    <property type="entry name" value="AMINO_ACID_PERMEASE_1"/>
    <property type="match status" value="1"/>
</dbReference>
<accession>A0ABV0G3W0</accession>
<dbReference type="InterPro" id="IPR004840">
    <property type="entry name" value="Amino_acid_permease_CS"/>
</dbReference>
<feature type="transmembrane region" description="Helical" evidence="7">
    <location>
        <begin position="45"/>
        <end position="62"/>
    </location>
</feature>
<name>A0ABV0G3W0_9BURK</name>
<feature type="transmembrane region" description="Helical" evidence="7">
    <location>
        <begin position="98"/>
        <end position="121"/>
    </location>
</feature>
<dbReference type="PANTHER" id="PTHR43341">
    <property type="entry name" value="AMINO ACID PERMEASE"/>
    <property type="match status" value="1"/>
</dbReference>
<protein>
    <submittedName>
        <fullName evidence="9">Amino acid permease</fullName>
    </submittedName>
</protein>
<evidence type="ECO:0000256" key="6">
    <source>
        <dbReference type="ARBA" id="ARBA00023136"/>
    </source>
</evidence>
<dbReference type="Pfam" id="PF00324">
    <property type="entry name" value="AA_permease"/>
    <property type="match status" value="1"/>
</dbReference>
<evidence type="ECO:0000256" key="4">
    <source>
        <dbReference type="ARBA" id="ARBA00022970"/>
    </source>
</evidence>
<evidence type="ECO:0000313" key="10">
    <source>
        <dbReference type="Proteomes" id="UP001495147"/>
    </source>
</evidence>
<dbReference type="Gene3D" id="1.20.1740.10">
    <property type="entry name" value="Amino acid/polyamine transporter I"/>
    <property type="match status" value="1"/>
</dbReference>
<feature type="transmembrane region" description="Helical" evidence="7">
    <location>
        <begin position="448"/>
        <end position="468"/>
    </location>
</feature>
<organism evidence="9 10">
    <name type="scientific">Roseateles paludis</name>
    <dbReference type="NCBI Taxonomy" id="3145238"/>
    <lineage>
        <taxon>Bacteria</taxon>
        <taxon>Pseudomonadati</taxon>
        <taxon>Pseudomonadota</taxon>
        <taxon>Betaproteobacteria</taxon>
        <taxon>Burkholderiales</taxon>
        <taxon>Sphaerotilaceae</taxon>
        <taxon>Roseateles</taxon>
    </lineage>
</organism>
<feature type="transmembrane region" description="Helical" evidence="7">
    <location>
        <begin position="246"/>
        <end position="267"/>
    </location>
</feature>
<dbReference type="PIRSF" id="PIRSF006060">
    <property type="entry name" value="AA_transporter"/>
    <property type="match status" value="1"/>
</dbReference>
<keyword evidence="6 7" id="KW-0472">Membrane</keyword>
<comment type="caution">
    <text evidence="9">The sequence shown here is derived from an EMBL/GenBank/DDBJ whole genome shotgun (WGS) entry which is preliminary data.</text>
</comment>
<evidence type="ECO:0000256" key="5">
    <source>
        <dbReference type="ARBA" id="ARBA00022989"/>
    </source>
</evidence>
<evidence type="ECO:0000256" key="1">
    <source>
        <dbReference type="ARBA" id="ARBA00004141"/>
    </source>
</evidence>
<feature type="transmembrane region" description="Helical" evidence="7">
    <location>
        <begin position="377"/>
        <end position="399"/>
    </location>
</feature>
<evidence type="ECO:0000256" key="2">
    <source>
        <dbReference type="ARBA" id="ARBA00022448"/>
    </source>
</evidence>
<reference evidence="9 10" key="1">
    <citation type="submission" date="2024-05" db="EMBL/GenBank/DDBJ databases">
        <title>Roseateles sp. DJS-2-20 16S ribosomal RNA gene Genome sequencing and assembly.</title>
        <authorList>
            <person name="Woo H."/>
        </authorList>
    </citation>
    <scope>NUCLEOTIDE SEQUENCE [LARGE SCALE GENOMIC DNA]</scope>
    <source>
        <strain evidence="9 10">DJS-2-20</strain>
    </source>
</reference>
<feature type="transmembrane region" description="Helical" evidence="7">
    <location>
        <begin position="298"/>
        <end position="321"/>
    </location>
</feature>
<evidence type="ECO:0000256" key="3">
    <source>
        <dbReference type="ARBA" id="ARBA00022692"/>
    </source>
</evidence>
<dbReference type="Proteomes" id="UP001495147">
    <property type="component" value="Unassembled WGS sequence"/>
</dbReference>
<keyword evidence="2" id="KW-0813">Transport</keyword>
<proteinExistence type="predicted"/>
<keyword evidence="4" id="KW-0029">Amino-acid transport</keyword>
<dbReference type="PANTHER" id="PTHR43341:SF1">
    <property type="entry name" value="GENERAL AMINO-ACID PERMEASE GAP1"/>
    <property type="match status" value="1"/>
</dbReference>
<keyword evidence="10" id="KW-1185">Reference proteome</keyword>
<dbReference type="RefSeq" id="WP_347705213.1">
    <property type="nucleotide sequence ID" value="NZ_JBDPZD010000003.1"/>
</dbReference>
<dbReference type="InterPro" id="IPR050524">
    <property type="entry name" value="APC_YAT"/>
</dbReference>
<keyword evidence="3 7" id="KW-0812">Transmembrane</keyword>
<feature type="transmembrane region" description="Helical" evidence="7">
    <location>
        <begin position="160"/>
        <end position="179"/>
    </location>
</feature>
<evidence type="ECO:0000259" key="8">
    <source>
        <dbReference type="Pfam" id="PF00324"/>
    </source>
</evidence>
<gene>
    <name evidence="9" type="ORF">ABDJ85_13020</name>
</gene>
<feature type="domain" description="Amino acid permease/ SLC12A" evidence="8">
    <location>
        <begin position="19"/>
        <end position="475"/>
    </location>
</feature>
<feature type="transmembrane region" description="Helical" evidence="7">
    <location>
        <begin position="127"/>
        <end position="148"/>
    </location>
</feature>
<sequence>MTQPEHHHLHREINARQLGMLAIGGAIGTGLFFASGSAISQAGPGGAMLAYLVMGMAVYCMMQSLGEMATQLPVAGSFEAYAERFVDKSLGFALGWNYWFSWSITLAAEFVAGALIVKFWFPDSNATLWAMGFFVALMALNLLSVRAFAEAEYWFASIKVTVVLVFLVIGVALILGLLGGDAVGLKHWTLADPVSHTQAPFPGGITAILMVFLVAGFSFQGTEGVGLAAAEAADPQRSVPQAIRSVFWRILIFYVGAMFIVGTVIAFNDPNLLKGEAGGVAYSPFTLVFQRIPVVGPYAAHLMNFVILTAVLSAGNASLYVSSRMLQAMADRGAAPTFFGNLNRRGVPVAAVWATGLMGALAFLASTVGEQKIYQMLYNASGLTGFIIWLGIAICHLRFRRAWVAQGRSLDQLKFRARFFPVGPWLALALFVVVVFGANVWVFQAEQFSWFDFITNYAPIPGVLLLYFGHKLVRGTRLVRPQDARLDPEPEET</sequence>
<dbReference type="EMBL" id="JBDPZD010000003">
    <property type="protein sequence ID" value="MEO3692395.1"/>
    <property type="molecule type" value="Genomic_DNA"/>
</dbReference>
<keyword evidence="5 7" id="KW-1133">Transmembrane helix</keyword>
<feature type="transmembrane region" description="Helical" evidence="7">
    <location>
        <begin position="199"/>
        <end position="219"/>
    </location>
</feature>
<evidence type="ECO:0000256" key="7">
    <source>
        <dbReference type="SAM" id="Phobius"/>
    </source>
</evidence>
<comment type="subcellular location">
    <subcellularLocation>
        <location evidence="1">Membrane</location>
        <topology evidence="1">Multi-pass membrane protein</topology>
    </subcellularLocation>
</comment>
<dbReference type="InterPro" id="IPR004841">
    <property type="entry name" value="AA-permease/SLC12A_dom"/>
</dbReference>